<organism evidence="1 2">
    <name type="scientific">Gloeocapsopsis crepidinum LEGE 06123</name>
    <dbReference type="NCBI Taxonomy" id="588587"/>
    <lineage>
        <taxon>Bacteria</taxon>
        <taxon>Bacillati</taxon>
        <taxon>Cyanobacteriota</taxon>
        <taxon>Cyanophyceae</taxon>
        <taxon>Oscillatoriophycideae</taxon>
        <taxon>Chroococcales</taxon>
        <taxon>Chroococcaceae</taxon>
        <taxon>Gloeocapsopsis</taxon>
    </lineage>
</organism>
<evidence type="ECO:0000313" key="1">
    <source>
        <dbReference type="EMBL" id="MBE9193208.1"/>
    </source>
</evidence>
<keyword evidence="2" id="KW-1185">Reference proteome</keyword>
<gene>
    <name evidence="1" type="ORF">IQ230_23255</name>
</gene>
<name>A0ABR9V133_9CHRO</name>
<dbReference type="Proteomes" id="UP000651156">
    <property type="component" value="Unassembled WGS sequence"/>
</dbReference>
<evidence type="ECO:0000313" key="2">
    <source>
        <dbReference type="Proteomes" id="UP000651156"/>
    </source>
</evidence>
<dbReference type="EMBL" id="JADEWN010000081">
    <property type="protein sequence ID" value="MBE9193208.1"/>
    <property type="molecule type" value="Genomic_DNA"/>
</dbReference>
<accession>A0ABR9V133</accession>
<dbReference type="RefSeq" id="WP_193934598.1">
    <property type="nucleotide sequence ID" value="NZ_CAWPMZ010000130.1"/>
</dbReference>
<comment type="caution">
    <text evidence="1">The sequence shown here is derived from an EMBL/GenBank/DDBJ whole genome shotgun (WGS) entry which is preliminary data.</text>
</comment>
<sequence>MAITELLTTLRQLPRTEKLKVMQFLLAELVKEEKITVLQQTAPSLNPDYPLRGLPLVVAEDFDQPMPELWEALS</sequence>
<evidence type="ECO:0008006" key="3">
    <source>
        <dbReference type="Google" id="ProtNLM"/>
    </source>
</evidence>
<reference evidence="1 2" key="1">
    <citation type="submission" date="2020-10" db="EMBL/GenBank/DDBJ databases">
        <authorList>
            <person name="Castelo-Branco R."/>
            <person name="Eusebio N."/>
            <person name="Adriana R."/>
            <person name="Vieira A."/>
            <person name="Brugerolle De Fraissinette N."/>
            <person name="Rezende De Castro R."/>
            <person name="Schneider M.P."/>
            <person name="Vasconcelos V."/>
            <person name="Leao P.N."/>
        </authorList>
    </citation>
    <scope>NUCLEOTIDE SEQUENCE [LARGE SCALE GENOMIC DNA]</scope>
    <source>
        <strain evidence="1 2">LEGE 06123</strain>
    </source>
</reference>
<proteinExistence type="predicted"/>
<protein>
    <recommendedName>
        <fullName evidence="3">DUF2281 domain-containing protein</fullName>
    </recommendedName>
</protein>